<feature type="domain" description="UPF0261" evidence="1">
    <location>
        <begin position="3"/>
        <end position="177"/>
    </location>
</feature>
<dbReference type="Pfam" id="PF06792">
    <property type="entry name" value="UPF0261"/>
    <property type="match status" value="1"/>
</dbReference>
<dbReference type="OrthoDB" id="9776369at2"/>
<dbReference type="EMBL" id="ADLK01000020">
    <property type="protein sequence ID" value="KMW19828.1"/>
    <property type="molecule type" value="Genomic_DNA"/>
</dbReference>
<dbReference type="Pfam" id="PF23189">
    <property type="entry name" value="UPF0261_C"/>
    <property type="match status" value="1"/>
</dbReference>
<organism evidence="3 4">
    <name type="scientific">[Clostridium] citroniae WAL-19142</name>
    <dbReference type="NCBI Taxonomy" id="742734"/>
    <lineage>
        <taxon>Bacteria</taxon>
        <taxon>Bacillati</taxon>
        <taxon>Bacillota</taxon>
        <taxon>Clostridia</taxon>
        <taxon>Lachnospirales</taxon>
        <taxon>Lachnospiraceae</taxon>
        <taxon>Enterocloster</taxon>
    </lineage>
</organism>
<gene>
    <name evidence="3" type="ORF">HMPREF9470_02568</name>
</gene>
<dbReference type="Gene3D" id="3.40.50.12030">
    <property type="entry name" value="Uncharacterised protein family UPF0261, NC domain"/>
    <property type="match status" value="1"/>
</dbReference>
<dbReference type="Gene3D" id="3.40.50.12020">
    <property type="entry name" value="Uncharacterised protein family UPF0261, NN domain"/>
    <property type="match status" value="1"/>
</dbReference>
<evidence type="ECO:0000259" key="1">
    <source>
        <dbReference type="Pfam" id="PF06792"/>
    </source>
</evidence>
<dbReference type="InterPro" id="IPR051353">
    <property type="entry name" value="Tobamovirus_resist_UPF0261"/>
</dbReference>
<name>A0A0J9C417_9FIRM</name>
<dbReference type="InterPro" id="IPR008322">
    <property type="entry name" value="UPF0261"/>
</dbReference>
<feature type="domain" description="UPF0261" evidence="2">
    <location>
        <begin position="186"/>
        <end position="404"/>
    </location>
</feature>
<dbReference type="AlphaFoldDB" id="A0A0J9C417"/>
<evidence type="ECO:0000313" key="4">
    <source>
        <dbReference type="Proteomes" id="UP000037392"/>
    </source>
</evidence>
<reference evidence="3 4" key="1">
    <citation type="submission" date="2011-04" db="EMBL/GenBank/DDBJ databases">
        <title>The Genome Sequence of Clostridium citroniae WAL-19142.</title>
        <authorList>
            <consortium name="The Broad Institute Genome Sequencing Platform"/>
            <person name="Earl A."/>
            <person name="Ward D."/>
            <person name="Feldgarden M."/>
            <person name="Gevers D."/>
            <person name="Warren Y.A."/>
            <person name="Tyrrell K.L."/>
            <person name="Citron D.M."/>
            <person name="Goldstein E.J."/>
            <person name="Daigneault M."/>
            <person name="Allen-Vercoe E."/>
            <person name="Young S.K."/>
            <person name="Zeng Q."/>
            <person name="Gargeya S."/>
            <person name="Fitzgerald M."/>
            <person name="Haas B."/>
            <person name="Abouelleil A."/>
            <person name="Alvarado L."/>
            <person name="Arachchi H.M."/>
            <person name="Berlin A."/>
            <person name="Brown A."/>
            <person name="Chapman S.B."/>
            <person name="Chen Z."/>
            <person name="Dunbar C."/>
            <person name="Freedman E."/>
            <person name="Gearin G."/>
            <person name="Gellesch M."/>
            <person name="Goldberg J."/>
            <person name="Griggs A."/>
            <person name="Gujja S."/>
            <person name="Heilman E.R."/>
            <person name="Heiman D."/>
            <person name="Howarth C."/>
            <person name="Larson L."/>
            <person name="Lui A."/>
            <person name="MacDonald P.J."/>
            <person name="Mehta T."/>
            <person name="Montmayeur A."/>
            <person name="Murphy C."/>
            <person name="Neiman D."/>
            <person name="Pearson M."/>
            <person name="Priest M."/>
            <person name="Roberts A."/>
            <person name="Saif S."/>
            <person name="Shea T."/>
            <person name="Shenoy N."/>
            <person name="Sisk P."/>
            <person name="Stolte C."/>
            <person name="Sykes S."/>
            <person name="White J."/>
            <person name="Yandava C."/>
            <person name="Wortman J."/>
            <person name="Nusbaum C."/>
            <person name="Birren B."/>
        </authorList>
    </citation>
    <scope>NUCLEOTIDE SEQUENCE [LARGE SCALE GENOMIC DNA]</scope>
    <source>
        <strain evidence="3 4">WAL-19142</strain>
    </source>
</reference>
<dbReference type="NCBIfam" id="NF002674">
    <property type="entry name" value="PRK02399.1-2"/>
    <property type="match status" value="1"/>
</dbReference>
<dbReference type="InterPro" id="IPR056778">
    <property type="entry name" value="UPF0261_C"/>
</dbReference>
<dbReference type="PANTHER" id="PTHR31862:SF1">
    <property type="entry name" value="UPF0261 DOMAIN PROTEIN (AFU_ORTHOLOGUE AFUA_1G10120)"/>
    <property type="match status" value="1"/>
</dbReference>
<dbReference type="InterPro" id="IPR044122">
    <property type="entry name" value="UPF0261_N"/>
</dbReference>
<dbReference type="PATRIC" id="fig|742734.4.peg.2753"/>
<sequence length="410" mass="44309">MKKTILMLGTFDSKGKEFDYLYRELERRGADIIAMDVGIFEPVGSFPVRIAAQEVALAGGVPLEELRKKGDRGWAMKIMCLGARKIAVGLEAEHSIQGVIGMGGGGGTSIAATAMQGLPLGFPKVCITTLASGDTREYVGTKDIVLFPSIVDICGLNRFSRMIISRAAGAVWGMMQYDFIPDGNDKPIICISMFGNTTACVEKCAARLEEAGYAPIIFHATGSGGRSMEELIMGGHCAACLDITTTEWADEICHGILSAGPQRLDGPAAAGIPHVIAPGCLDMVNFGCRDTVPETYIKAKRIFYEWNPMVTLMRTDKKENTALGKILAEKANKSDSPVAFILPLKGVSILDGEGEAFCDWEADRVLFDAIQRSVHKDIPVVKVDANINDDLFAEQAVKLLLKIMDHNKTD</sequence>
<dbReference type="Proteomes" id="UP000037392">
    <property type="component" value="Unassembled WGS sequence"/>
</dbReference>
<dbReference type="PANTHER" id="PTHR31862">
    <property type="entry name" value="UPF0261 DOMAIN PROTEIN (AFU_ORTHOLOGUE AFUA_1G10120)"/>
    <property type="match status" value="1"/>
</dbReference>
<dbReference type="GeneID" id="93164223"/>
<evidence type="ECO:0000313" key="3">
    <source>
        <dbReference type="EMBL" id="KMW19828.1"/>
    </source>
</evidence>
<protein>
    <submittedName>
        <fullName evidence="3">Uncharacterized protein</fullName>
    </submittedName>
</protein>
<evidence type="ECO:0000259" key="2">
    <source>
        <dbReference type="Pfam" id="PF23189"/>
    </source>
</evidence>
<accession>A0A0J9C417</accession>
<dbReference type="PIRSF" id="PIRSF033271">
    <property type="entry name" value="UCP033271"/>
    <property type="match status" value="1"/>
</dbReference>
<comment type="caution">
    <text evidence="3">The sequence shown here is derived from an EMBL/GenBank/DDBJ whole genome shotgun (WGS) entry which is preliminary data.</text>
</comment>
<dbReference type="RefSeq" id="WP_048929983.1">
    <property type="nucleotide sequence ID" value="NZ_KQ235878.1"/>
</dbReference>
<dbReference type="CDD" id="cd15488">
    <property type="entry name" value="Tm-1-like"/>
    <property type="match status" value="1"/>
</dbReference>
<proteinExistence type="predicted"/>